<dbReference type="Proteomes" id="UP001438707">
    <property type="component" value="Unassembled WGS sequence"/>
</dbReference>
<name>A0AAW1SFT2_9CHLO</name>
<evidence type="ECO:0000313" key="2">
    <source>
        <dbReference type="EMBL" id="KAK9844404.1"/>
    </source>
</evidence>
<proteinExistence type="predicted"/>
<reference evidence="2 3" key="1">
    <citation type="journal article" date="2024" name="Nat. Commun.">
        <title>Phylogenomics reveals the evolutionary origins of lichenization in chlorophyte algae.</title>
        <authorList>
            <person name="Puginier C."/>
            <person name="Libourel C."/>
            <person name="Otte J."/>
            <person name="Skaloud P."/>
            <person name="Haon M."/>
            <person name="Grisel S."/>
            <person name="Petersen M."/>
            <person name="Berrin J.G."/>
            <person name="Delaux P.M."/>
            <person name="Dal Grande F."/>
            <person name="Keller J."/>
        </authorList>
    </citation>
    <scope>NUCLEOTIDE SEQUENCE [LARGE SCALE GENOMIC DNA]</scope>
    <source>
        <strain evidence="2 3">SAG 2145</strain>
    </source>
</reference>
<evidence type="ECO:0000256" key="1">
    <source>
        <dbReference type="SAM" id="MobiDB-lite"/>
    </source>
</evidence>
<feature type="region of interest" description="Disordered" evidence="1">
    <location>
        <begin position="1"/>
        <end position="42"/>
    </location>
</feature>
<organism evidence="2 3">
    <name type="scientific">Apatococcus lobatus</name>
    <dbReference type="NCBI Taxonomy" id="904363"/>
    <lineage>
        <taxon>Eukaryota</taxon>
        <taxon>Viridiplantae</taxon>
        <taxon>Chlorophyta</taxon>
        <taxon>core chlorophytes</taxon>
        <taxon>Trebouxiophyceae</taxon>
        <taxon>Chlorellales</taxon>
        <taxon>Chlorellaceae</taxon>
        <taxon>Apatococcus</taxon>
    </lineage>
</organism>
<keyword evidence="3" id="KW-1185">Reference proteome</keyword>
<protein>
    <submittedName>
        <fullName evidence="2">Uncharacterized protein</fullName>
    </submittedName>
</protein>
<feature type="compositionally biased region" description="Basic and acidic residues" evidence="1">
    <location>
        <begin position="1"/>
        <end position="25"/>
    </location>
</feature>
<accession>A0AAW1SFT2</accession>
<dbReference type="EMBL" id="JALJOS010000001">
    <property type="protein sequence ID" value="KAK9844404.1"/>
    <property type="molecule type" value="Genomic_DNA"/>
</dbReference>
<gene>
    <name evidence="2" type="ORF">WJX74_002062</name>
</gene>
<sequence>MDETLKASHTHKSSDDDSKGRDRLPSRHAAGSYRAARCSSSPGSSYFHIGNAIQSSSRVYDSDVWHIELVTKRHQGHYWLREH</sequence>
<evidence type="ECO:0000313" key="3">
    <source>
        <dbReference type="Proteomes" id="UP001438707"/>
    </source>
</evidence>
<comment type="caution">
    <text evidence="2">The sequence shown here is derived from an EMBL/GenBank/DDBJ whole genome shotgun (WGS) entry which is preliminary data.</text>
</comment>
<dbReference type="AlphaFoldDB" id="A0AAW1SFT2"/>